<sequence length="25" mass="2743">MSIFHPATHLKTLTFSVGPPYTLSP</sequence>
<organism evidence="1">
    <name type="scientific">Anguilla anguilla</name>
    <name type="common">European freshwater eel</name>
    <name type="synonym">Muraena anguilla</name>
    <dbReference type="NCBI Taxonomy" id="7936"/>
    <lineage>
        <taxon>Eukaryota</taxon>
        <taxon>Metazoa</taxon>
        <taxon>Chordata</taxon>
        <taxon>Craniata</taxon>
        <taxon>Vertebrata</taxon>
        <taxon>Euteleostomi</taxon>
        <taxon>Actinopterygii</taxon>
        <taxon>Neopterygii</taxon>
        <taxon>Teleostei</taxon>
        <taxon>Anguilliformes</taxon>
        <taxon>Anguillidae</taxon>
        <taxon>Anguilla</taxon>
    </lineage>
</organism>
<protein>
    <submittedName>
        <fullName evidence="1">Uncharacterized protein</fullName>
    </submittedName>
</protein>
<proteinExistence type="predicted"/>
<dbReference type="AlphaFoldDB" id="A0A0E9RZK9"/>
<reference evidence="1" key="2">
    <citation type="journal article" date="2015" name="Fish Shellfish Immunol.">
        <title>Early steps in the European eel (Anguilla anguilla)-Vibrio vulnificus interaction in the gills: Role of the RtxA13 toxin.</title>
        <authorList>
            <person name="Callol A."/>
            <person name="Pajuelo D."/>
            <person name="Ebbesson L."/>
            <person name="Teles M."/>
            <person name="MacKenzie S."/>
            <person name="Amaro C."/>
        </authorList>
    </citation>
    <scope>NUCLEOTIDE SEQUENCE</scope>
</reference>
<dbReference type="EMBL" id="GBXM01074787">
    <property type="protein sequence ID" value="JAH33790.1"/>
    <property type="molecule type" value="Transcribed_RNA"/>
</dbReference>
<evidence type="ECO:0000313" key="1">
    <source>
        <dbReference type="EMBL" id="JAH33790.1"/>
    </source>
</evidence>
<accession>A0A0E9RZK9</accession>
<reference evidence="1" key="1">
    <citation type="submission" date="2014-11" db="EMBL/GenBank/DDBJ databases">
        <authorList>
            <person name="Amaro Gonzalez C."/>
        </authorList>
    </citation>
    <scope>NUCLEOTIDE SEQUENCE</scope>
</reference>
<name>A0A0E9RZK9_ANGAN</name>